<evidence type="ECO:0000256" key="1">
    <source>
        <dbReference type="SAM" id="MobiDB-lite"/>
    </source>
</evidence>
<comment type="caution">
    <text evidence="2">The sequence shown here is derived from an EMBL/GenBank/DDBJ whole genome shotgun (WGS) entry which is preliminary data.</text>
</comment>
<keyword evidence="3" id="KW-1185">Reference proteome</keyword>
<accession>A0A5A9NT69</accession>
<gene>
    <name evidence="2" type="ORF">E1301_Tti006272</name>
</gene>
<dbReference type="AlphaFoldDB" id="A0A5A9NT69"/>
<sequence length="98" mass="10990">MQAGIHGNTGMWGAGADKSREPSQRHTAKTASKQEVISTLDGVYGTIGQEVLREREKDDWTLTDKNENGTWRQKRRLEEPKSSSVADHLRLGLKKLLC</sequence>
<organism evidence="2 3">
    <name type="scientific">Triplophysa tibetana</name>
    <dbReference type="NCBI Taxonomy" id="1572043"/>
    <lineage>
        <taxon>Eukaryota</taxon>
        <taxon>Metazoa</taxon>
        <taxon>Chordata</taxon>
        <taxon>Craniata</taxon>
        <taxon>Vertebrata</taxon>
        <taxon>Euteleostomi</taxon>
        <taxon>Actinopterygii</taxon>
        <taxon>Neopterygii</taxon>
        <taxon>Teleostei</taxon>
        <taxon>Ostariophysi</taxon>
        <taxon>Cypriniformes</taxon>
        <taxon>Nemacheilidae</taxon>
        <taxon>Triplophysa</taxon>
    </lineage>
</organism>
<evidence type="ECO:0000313" key="2">
    <source>
        <dbReference type="EMBL" id="KAA0711437.1"/>
    </source>
</evidence>
<reference evidence="2 3" key="1">
    <citation type="journal article" date="2019" name="Mol. Ecol. Resour.">
        <title>Chromosome-level genome assembly of Triplophysa tibetana, a fish adapted to the harsh high-altitude environment of the Tibetan Plateau.</title>
        <authorList>
            <person name="Yang X."/>
            <person name="Liu H."/>
            <person name="Ma Z."/>
            <person name="Zou Y."/>
            <person name="Zou M."/>
            <person name="Mao Y."/>
            <person name="Li X."/>
            <person name="Wang H."/>
            <person name="Chen T."/>
            <person name="Wang W."/>
            <person name="Yang R."/>
        </authorList>
    </citation>
    <scope>NUCLEOTIDE SEQUENCE [LARGE SCALE GENOMIC DNA]</scope>
    <source>
        <strain evidence="2">TTIB1903HZAU</strain>
        <tissue evidence="2">Muscle</tissue>
    </source>
</reference>
<evidence type="ECO:0000313" key="3">
    <source>
        <dbReference type="Proteomes" id="UP000324632"/>
    </source>
</evidence>
<name>A0A5A9NT69_9TELE</name>
<proteinExistence type="predicted"/>
<dbReference type="Proteomes" id="UP000324632">
    <property type="component" value="Chromosome 15"/>
</dbReference>
<feature type="region of interest" description="Disordered" evidence="1">
    <location>
        <begin position="61"/>
        <end position="85"/>
    </location>
</feature>
<dbReference type="EMBL" id="SOYY01000015">
    <property type="protein sequence ID" value="KAA0711437.1"/>
    <property type="molecule type" value="Genomic_DNA"/>
</dbReference>
<feature type="region of interest" description="Disordered" evidence="1">
    <location>
        <begin position="1"/>
        <end position="33"/>
    </location>
</feature>
<protein>
    <submittedName>
        <fullName evidence="2">Uncharacterized protein</fullName>
    </submittedName>
</protein>